<dbReference type="KEGG" id="vg:65122328"/>
<proteinExistence type="predicted"/>
<dbReference type="GeneID" id="65122328"/>
<name>A0A5J6T2Z3_9CAUD</name>
<reference evidence="1 2" key="1">
    <citation type="submission" date="2019-08" db="EMBL/GenBank/DDBJ databases">
        <authorList>
            <person name="Pratt D."/>
            <person name="Casey M."/>
            <person name="Delaney K."/>
            <person name="Garza G."/>
            <person name="Hunt M."/>
            <person name="Riley S."/>
            <person name="Reid J."/>
            <person name="Ettinger A.-S.H."/>
            <person name="Ettinger W.F."/>
            <person name="Fay M."/>
            <person name="Mckenzie S.K."/>
            <person name="Anders K.R."/>
            <person name="Garlena R.A."/>
            <person name="Russell D.A."/>
            <person name="Pope W.H."/>
            <person name="Jacobs-Sera D."/>
            <person name="Hatfull G.F."/>
        </authorList>
    </citation>
    <scope>NUCLEOTIDE SEQUENCE [LARGE SCALE GENOMIC DNA]</scope>
</reference>
<accession>A0A5J6T2Z3</accession>
<sequence length="91" mass="10194">MPRYPMPRPVERIAAGRLTAEHIGKRVQFSYTLEPSKVRAIVFGDLREVHHDGEGSTLWLSGSDSAGDKTMFEMPSVKPVGVREAAQWKEL</sequence>
<keyword evidence="2" id="KW-1185">Reference proteome</keyword>
<evidence type="ECO:0000313" key="2">
    <source>
        <dbReference type="Proteomes" id="UP000327532"/>
    </source>
</evidence>
<evidence type="ECO:0000313" key="1">
    <source>
        <dbReference type="EMBL" id="QFG04548.1"/>
    </source>
</evidence>
<protein>
    <submittedName>
        <fullName evidence="1">Uncharacterized protein</fullName>
    </submittedName>
</protein>
<organism evidence="1 2">
    <name type="scientific">Mycobacterium phage Jeeves</name>
    <dbReference type="NCBI Taxonomy" id="2652402"/>
    <lineage>
        <taxon>Viruses</taxon>
        <taxon>Duplodnaviria</taxon>
        <taxon>Heunggongvirae</taxon>
        <taxon>Uroviricota</taxon>
        <taxon>Caudoviricetes</taxon>
        <taxon>Luchadorvirus</taxon>
        <taxon>Luchadorvirus jeeves</taxon>
        <taxon>Lucadorvirus jeeves</taxon>
    </lineage>
</organism>
<dbReference type="Proteomes" id="UP000327532">
    <property type="component" value="Segment"/>
</dbReference>
<gene>
    <name evidence="1" type="primary">73</name>
    <name evidence="1" type="ORF">SEA_JEEVES_73</name>
</gene>
<dbReference type="RefSeq" id="YP_010104383.1">
    <property type="nucleotide sequence ID" value="NC_055817.1"/>
</dbReference>
<dbReference type="EMBL" id="MN310541">
    <property type="protein sequence ID" value="QFG04548.1"/>
    <property type="molecule type" value="Genomic_DNA"/>
</dbReference>